<dbReference type="Pfam" id="PF12799">
    <property type="entry name" value="LRR_4"/>
    <property type="match status" value="1"/>
</dbReference>
<evidence type="ECO:0000256" key="2">
    <source>
        <dbReference type="ARBA" id="ARBA00022737"/>
    </source>
</evidence>
<reference evidence="5" key="1">
    <citation type="journal article" date="2023" name="Commun. Biol.">
        <title>Genome analysis of Parmales, the sister group of diatoms, reveals the evolutionary specialization of diatoms from phago-mixotrophs to photoautotrophs.</title>
        <authorList>
            <person name="Ban H."/>
            <person name="Sato S."/>
            <person name="Yoshikawa S."/>
            <person name="Yamada K."/>
            <person name="Nakamura Y."/>
            <person name="Ichinomiya M."/>
            <person name="Sato N."/>
            <person name="Blanc-Mathieu R."/>
            <person name="Endo H."/>
            <person name="Kuwata A."/>
            <person name="Ogata H."/>
        </authorList>
    </citation>
    <scope>NUCLEOTIDE SEQUENCE [LARGE SCALE GENOMIC DNA]</scope>
    <source>
        <strain evidence="5">NIES 3700</strain>
    </source>
</reference>
<sequence>MLTTDLIKHVSGEYDLSVVQLLSLTSLELPSIMNLDLCINLKELNLSSNSLKTIGSGLSTLTKLTRLDLSNNLISSLNVEDFEPFGKTLEFLALEGNEISDVDDLYSFTPLVSLKTLYLSLEDSTNPCCSNPSYYVKITKAFESGSGLNILDGESFVLKGSIGELVDDGGVKADEKFMKVLEVEKWLEDGDGENVEPIEIDIEVKDAEEQLQLELTEVDIKLKRARASMKLANNEISRLQSFF</sequence>
<dbReference type="Proteomes" id="UP001165122">
    <property type="component" value="Unassembled WGS sequence"/>
</dbReference>
<dbReference type="EMBL" id="BRXW01000423">
    <property type="protein sequence ID" value="GMH53237.1"/>
    <property type="molecule type" value="Genomic_DNA"/>
</dbReference>
<accession>A0A9W7DSJ9</accession>
<dbReference type="PROSITE" id="PS51450">
    <property type="entry name" value="LRR"/>
    <property type="match status" value="3"/>
</dbReference>
<dbReference type="InterPro" id="IPR032675">
    <property type="entry name" value="LRR_dom_sf"/>
</dbReference>
<feature type="coiled-coil region" evidence="3">
    <location>
        <begin position="208"/>
        <end position="235"/>
    </location>
</feature>
<comment type="caution">
    <text evidence="4">The sequence shown here is derived from an EMBL/GenBank/DDBJ whole genome shotgun (WGS) entry which is preliminary data.</text>
</comment>
<keyword evidence="1" id="KW-0433">Leucine-rich repeat</keyword>
<keyword evidence="3" id="KW-0175">Coiled coil</keyword>
<dbReference type="SUPFAM" id="SSF52058">
    <property type="entry name" value="L domain-like"/>
    <property type="match status" value="1"/>
</dbReference>
<dbReference type="InterPro" id="IPR003591">
    <property type="entry name" value="Leu-rich_rpt_typical-subtyp"/>
</dbReference>
<evidence type="ECO:0000313" key="5">
    <source>
        <dbReference type="Proteomes" id="UP001165122"/>
    </source>
</evidence>
<dbReference type="InterPro" id="IPR025875">
    <property type="entry name" value="Leu-rich_rpt_4"/>
</dbReference>
<name>A0A9W7DSJ9_9STRA</name>
<dbReference type="Gene3D" id="3.80.10.10">
    <property type="entry name" value="Ribonuclease Inhibitor"/>
    <property type="match status" value="1"/>
</dbReference>
<dbReference type="OrthoDB" id="433501at2759"/>
<protein>
    <submittedName>
        <fullName evidence="4">Uncharacterized protein</fullName>
    </submittedName>
</protein>
<dbReference type="AlphaFoldDB" id="A0A9W7DSJ9"/>
<dbReference type="PANTHER" id="PTHR45973:SF35">
    <property type="entry name" value="LEUCINE-RICH REPEAT-CONTAINING PROTEIN 43"/>
    <property type="match status" value="1"/>
</dbReference>
<keyword evidence="5" id="KW-1185">Reference proteome</keyword>
<dbReference type="InterPro" id="IPR050576">
    <property type="entry name" value="Cilia_flagella_integrity"/>
</dbReference>
<proteinExistence type="predicted"/>
<gene>
    <name evidence="4" type="ORF">TrLO_g11729</name>
</gene>
<keyword evidence="2" id="KW-0677">Repeat</keyword>
<dbReference type="InterPro" id="IPR001611">
    <property type="entry name" value="Leu-rich_rpt"/>
</dbReference>
<dbReference type="PANTHER" id="PTHR45973">
    <property type="entry name" value="PROTEIN PHOSPHATASE 1 REGULATORY SUBUNIT SDS22-RELATED"/>
    <property type="match status" value="1"/>
</dbReference>
<evidence type="ECO:0000313" key="4">
    <source>
        <dbReference type="EMBL" id="GMH53237.1"/>
    </source>
</evidence>
<dbReference type="SMART" id="SM00369">
    <property type="entry name" value="LRR_TYP"/>
    <property type="match status" value="2"/>
</dbReference>
<organism evidence="4 5">
    <name type="scientific">Triparma laevis f. longispina</name>
    <dbReference type="NCBI Taxonomy" id="1714387"/>
    <lineage>
        <taxon>Eukaryota</taxon>
        <taxon>Sar</taxon>
        <taxon>Stramenopiles</taxon>
        <taxon>Ochrophyta</taxon>
        <taxon>Bolidophyceae</taxon>
        <taxon>Parmales</taxon>
        <taxon>Triparmaceae</taxon>
        <taxon>Triparma</taxon>
    </lineage>
</organism>
<evidence type="ECO:0000256" key="1">
    <source>
        <dbReference type="ARBA" id="ARBA00022614"/>
    </source>
</evidence>
<evidence type="ECO:0000256" key="3">
    <source>
        <dbReference type="SAM" id="Coils"/>
    </source>
</evidence>